<evidence type="ECO:0000256" key="6">
    <source>
        <dbReference type="SAM" id="Phobius"/>
    </source>
</evidence>
<dbReference type="PANTHER" id="PTHR14969">
    <property type="entry name" value="SPHINGOSINE-1-PHOSPHATE PHOSPHOHYDROLASE"/>
    <property type="match status" value="1"/>
</dbReference>
<dbReference type="Proteomes" id="UP000305948">
    <property type="component" value="Unassembled WGS sequence"/>
</dbReference>
<dbReference type="STRING" id="5364.A0A5C3N485"/>
<keyword evidence="2 6" id="KW-0812">Transmembrane</keyword>
<organism evidence="8 9">
    <name type="scientific">Heliocybe sulcata</name>
    <dbReference type="NCBI Taxonomy" id="5364"/>
    <lineage>
        <taxon>Eukaryota</taxon>
        <taxon>Fungi</taxon>
        <taxon>Dikarya</taxon>
        <taxon>Basidiomycota</taxon>
        <taxon>Agaricomycotina</taxon>
        <taxon>Agaricomycetes</taxon>
        <taxon>Gloeophyllales</taxon>
        <taxon>Gloeophyllaceae</taxon>
        <taxon>Heliocybe</taxon>
    </lineage>
</organism>
<evidence type="ECO:0000259" key="7">
    <source>
        <dbReference type="SMART" id="SM00014"/>
    </source>
</evidence>
<proteinExistence type="predicted"/>
<feature type="transmembrane region" description="Helical" evidence="6">
    <location>
        <begin position="26"/>
        <end position="45"/>
    </location>
</feature>
<dbReference type="InterPro" id="IPR000326">
    <property type="entry name" value="PAP2/HPO"/>
</dbReference>
<reference evidence="8 9" key="1">
    <citation type="journal article" date="2019" name="Nat. Ecol. Evol.">
        <title>Megaphylogeny resolves global patterns of mushroom evolution.</title>
        <authorList>
            <person name="Varga T."/>
            <person name="Krizsan K."/>
            <person name="Foldi C."/>
            <person name="Dima B."/>
            <person name="Sanchez-Garcia M."/>
            <person name="Sanchez-Ramirez S."/>
            <person name="Szollosi G.J."/>
            <person name="Szarkandi J.G."/>
            <person name="Papp V."/>
            <person name="Albert L."/>
            <person name="Andreopoulos W."/>
            <person name="Angelini C."/>
            <person name="Antonin V."/>
            <person name="Barry K.W."/>
            <person name="Bougher N.L."/>
            <person name="Buchanan P."/>
            <person name="Buyck B."/>
            <person name="Bense V."/>
            <person name="Catcheside P."/>
            <person name="Chovatia M."/>
            <person name="Cooper J."/>
            <person name="Damon W."/>
            <person name="Desjardin D."/>
            <person name="Finy P."/>
            <person name="Geml J."/>
            <person name="Haridas S."/>
            <person name="Hughes K."/>
            <person name="Justo A."/>
            <person name="Karasinski D."/>
            <person name="Kautmanova I."/>
            <person name="Kiss B."/>
            <person name="Kocsube S."/>
            <person name="Kotiranta H."/>
            <person name="LaButti K.M."/>
            <person name="Lechner B.E."/>
            <person name="Liimatainen K."/>
            <person name="Lipzen A."/>
            <person name="Lukacs Z."/>
            <person name="Mihaltcheva S."/>
            <person name="Morgado L.N."/>
            <person name="Niskanen T."/>
            <person name="Noordeloos M.E."/>
            <person name="Ohm R.A."/>
            <person name="Ortiz-Santana B."/>
            <person name="Ovrebo C."/>
            <person name="Racz N."/>
            <person name="Riley R."/>
            <person name="Savchenko A."/>
            <person name="Shiryaev A."/>
            <person name="Soop K."/>
            <person name="Spirin V."/>
            <person name="Szebenyi C."/>
            <person name="Tomsovsky M."/>
            <person name="Tulloss R.E."/>
            <person name="Uehling J."/>
            <person name="Grigoriev I.V."/>
            <person name="Vagvolgyi C."/>
            <person name="Papp T."/>
            <person name="Martin F.M."/>
            <person name="Miettinen O."/>
            <person name="Hibbett D.S."/>
            <person name="Nagy L.G."/>
        </authorList>
    </citation>
    <scope>NUCLEOTIDE SEQUENCE [LARGE SCALE GENOMIC DNA]</scope>
    <source>
        <strain evidence="8 9">OMC1185</strain>
    </source>
</reference>
<dbReference type="GO" id="GO:0016020">
    <property type="term" value="C:membrane"/>
    <property type="evidence" value="ECO:0007669"/>
    <property type="project" value="UniProtKB-SubCell"/>
</dbReference>
<dbReference type="GO" id="GO:0042392">
    <property type="term" value="F:sphingosine-1-phosphate phosphatase activity"/>
    <property type="evidence" value="ECO:0007669"/>
    <property type="project" value="TreeGrafter"/>
</dbReference>
<comment type="subcellular location">
    <subcellularLocation>
        <location evidence="1">Membrane</location>
        <topology evidence="1">Multi-pass membrane protein</topology>
    </subcellularLocation>
</comment>
<keyword evidence="5 6" id="KW-0472">Membrane</keyword>
<protein>
    <submittedName>
        <fullName evidence="8">PAP2-domain-containing protein</fullName>
    </submittedName>
</protein>
<dbReference type="PANTHER" id="PTHR14969:SF13">
    <property type="entry name" value="AT30094P"/>
    <property type="match status" value="1"/>
</dbReference>
<dbReference type="InterPro" id="IPR039667">
    <property type="entry name" value="Dolichyldiphosphatase_PAP2"/>
</dbReference>
<name>A0A5C3N485_9AGAM</name>
<dbReference type="AlphaFoldDB" id="A0A5C3N485"/>
<dbReference type="SMART" id="SM00014">
    <property type="entry name" value="acidPPc"/>
    <property type="match status" value="1"/>
</dbReference>
<dbReference type="EMBL" id="ML213519">
    <property type="protein sequence ID" value="TFK48571.1"/>
    <property type="molecule type" value="Genomic_DNA"/>
</dbReference>
<dbReference type="CDD" id="cd03382">
    <property type="entry name" value="PAP2_dolichyldiphosphatase"/>
    <property type="match status" value="1"/>
</dbReference>
<feature type="transmembrane region" description="Helical" evidence="6">
    <location>
        <begin position="157"/>
        <end position="175"/>
    </location>
</feature>
<evidence type="ECO:0000256" key="5">
    <source>
        <dbReference type="ARBA" id="ARBA00023136"/>
    </source>
</evidence>
<evidence type="ECO:0000256" key="3">
    <source>
        <dbReference type="ARBA" id="ARBA00022801"/>
    </source>
</evidence>
<feature type="transmembrane region" description="Helical" evidence="6">
    <location>
        <begin position="127"/>
        <end position="145"/>
    </location>
</feature>
<keyword evidence="3" id="KW-0378">Hydrolase</keyword>
<sequence>MSDHQVSRASLELTHVLYDPSSVTSFFLALLTLSPILLMASYAALSVYTRELVIIEMWAGQFICEGLNWVLKRLVKQDRPEDSLGHGYGFPSSHSQNMGYFASFLMCHMYFRHRFATTGHGTLDKAWRLFLYLSLAAWAGIVAYSRYRLTYHTPHQILWGLGIGIIYGVSFYAATELIPIRRPDSILGRIRRTILLNPLSEWIELKDGWLVYPDGGRAEEWKLWRERLDRGEVVHDRLHRSITAERTLKKGRKEL</sequence>
<keyword evidence="4 6" id="KW-1133">Transmembrane helix</keyword>
<evidence type="ECO:0000256" key="2">
    <source>
        <dbReference type="ARBA" id="ARBA00022692"/>
    </source>
</evidence>
<dbReference type="Pfam" id="PF01569">
    <property type="entry name" value="PAP2"/>
    <property type="match status" value="1"/>
</dbReference>
<dbReference type="SUPFAM" id="SSF48317">
    <property type="entry name" value="Acid phosphatase/Vanadium-dependent haloperoxidase"/>
    <property type="match status" value="1"/>
</dbReference>
<evidence type="ECO:0000313" key="9">
    <source>
        <dbReference type="Proteomes" id="UP000305948"/>
    </source>
</evidence>
<evidence type="ECO:0000256" key="1">
    <source>
        <dbReference type="ARBA" id="ARBA00004141"/>
    </source>
</evidence>
<accession>A0A5C3N485</accession>
<keyword evidence="9" id="KW-1185">Reference proteome</keyword>
<gene>
    <name evidence="8" type="ORF">OE88DRAFT_1664469</name>
</gene>
<evidence type="ECO:0000256" key="4">
    <source>
        <dbReference type="ARBA" id="ARBA00022989"/>
    </source>
</evidence>
<evidence type="ECO:0000313" key="8">
    <source>
        <dbReference type="EMBL" id="TFK48571.1"/>
    </source>
</evidence>
<dbReference type="OrthoDB" id="302705at2759"/>
<dbReference type="UniPathway" id="UPA00378"/>
<dbReference type="Gene3D" id="1.20.144.10">
    <property type="entry name" value="Phosphatidic acid phosphatase type 2/haloperoxidase"/>
    <property type="match status" value="1"/>
</dbReference>
<feature type="domain" description="Phosphatidic acid phosphatase type 2/haloperoxidase" evidence="7">
    <location>
        <begin position="54"/>
        <end position="172"/>
    </location>
</feature>
<dbReference type="InterPro" id="IPR036938">
    <property type="entry name" value="PAP2/HPO_sf"/>
</dbReference>